<accession>A0A9D4S754</accession>
<keyword evidence="4" id="KW-1185">Reference proteome</keyword>
<dbReference type="EMBL" id="JAIWYP010000001">
    <property type="protein sequence ID" value="KAH3892262.1"/>
    <property type="molecule type" value="Genomic_DNA"/>
</dbReference>
<evidence type="ECO:0000313" key="4">
    <source>
        <dbReference type="Proteomes" id="UP000828390"/>
    </source>
</evidence>
<evidence type="ECO:0000259" key="2">
    <source>
        <dbReference type="Pfam" id="PF14893"/>
    </source>
</evidence>
<dbReference type="AlphaFoldDB" id="A0A9D4S754"/>
<feature type="compositionally biased region" description="Polar residues" evidence="1">
    <location>
        <begin position="384"/>
        <end position="394"/>
    </location>
</feature>
<evidence type="ECO:0000313" key="3">
    <source>
        <dbReference type="EMBL" id="KAH3892262.1"/>
    </source>
</evidence>
<reference evidence="3" key="1">
    <citation type="journal article" date="2019" name="bioRxiv">
        <title>The Genome of the Zebra Mussel, Dreissena polymorpha: A Resource for Invasive Species Research.</title>
        <authorList>
            <person name="McCartney M.A."/>
            <person name="Auch B."/>
            <person name="Kono T."/>
            <person name="Mallez S."/>
            <person name="Zhang Y."/>
            <person name="Obille A."/>
            <person name="Becker A."/>
            <person name="Abrahante J.E."/>
            <person name="Garbe J."/>
            <person name="Badalamenti J.P."/>
            <person name="Herman A."/>
            <person name="Mangelson H."/>
            <person name="Liachko I."/>
            <person name="Sullivan S."/>
            <person name="Sone E.D."/>
            <person name="Koren S."/>
            <person name="Silverstein K.A.T."/>
            <person name="Beckman K.B."/>
            <person name="Gohl D.M."/>
        </authorList>
    </citation>
    <scope>NUCLEOTIDE SEQUENCE</scope>
    <source>
        <strain evidence="3">Duluth1</strain>
        <tissue evidence="3">Whole animal</tissue>
    </source>
</reference>
<sequence length="435" mass="47599">MYNQPATLVPINQPVQNQPANQVPINQPSMYNQPATLVPINHPVQNQPANQVPINQPSMYNQPATLVPINHPVQNQPANPVPINQPSIPNQQATLACINQPVIPSLPVALPPATTPNPATPSYRDVITRIPKTLHFDGRINWPVFRGKFERYAKLHKWSDDERADGLVWCLVGKAADFYAVLTEGSETVSYKELLHRLEERFDAKELPANAQGRFQAISQAVGESLDEWSDRVLTLATKAFRDLPQVYATKQAVAEFWHGLQDRETGRQFSMQQPKSIEKIKMFNHIQLACAPSQRDGHKGKSDEPKRVHIVNPDQTTQPVSGLAVDKLTQVMAQLQGAVEKLNISCGSSGIDSHVKPPVPFNRPGTGGANGGQRQEGPYPGNARNQGYNTQRQGMFIGGKGGGRGYQGPNAFGRGAGGEGIILTSIVGIPTSRR</sequence>
<feature type="region of interest" description="Disordered" evidence="1">
    <location>
        <begin position="354"/>
        <end position="403"/>
    </location>
</feature>
<dbReference type="Pfam" id="PF14893">
    <property type="entry name" value="PNMA"/>
    <property type="match status" value="1"/>
</dbReference>
<organism evidence="3 4">
    <name type="scientific">Dreissena polymorpha</name>
    <name type="common">Zebra mussel</name>
    <name type="synonym">Mytilus polymorpha</name>
    <dbReference type="NCBI Taxonomy" id="45954"/>
    <lineage>
        <taxon>Eukaryota</taxon>
        <taxon>Metazoa</taxon>
        <taxon>Spiralia</taxon>
        <taxon>Lophotrochozoa</taxon>
        <taxon>Mollusca</taxon>
        <taxon>Bivalvia</taxon>
        <taxon>Autobranchia</taxon>
        <taxon>Heteroconchia</taxon>
        <taxon>Euheterodonta</taxon>
        <taxon>Imparidentia</taxon>
        <taxon>Neoheterodontei</taxon>
        <taxon>Myida</taxon>
        <taxon>Dreissenoidea</taxon>
        <taxon>Dreissenidae</taxon>
        <taxon>Dreissena</taxon>
    </lineage>
</organism>
<dbReference type="PANTHER" id="PTHR45823:SF1">
    <property type="entry name" value="T-SNARE COILED-COIL HOMOLOGY DOMAIN-CONTAINING PROTEIN"/>
    <property type="match status" value="1"/>
</dbReference>
<protein>
    <recommendedName>
        <fullName evidence="2">Paraneoplastic antigen Ma-like C-terminal domain-containing protein</fullName>
    </recommendedName>
</protein>
<dbReference type="PANTHER" id="PTHR45823">
    <property type="entry name" value="T-SNARE COILED-COIL HOMOLOGY DOMAIN-CONTAINING PROTEIN"/>
    <property type="match status" value="1"/>
</dbReference>
<feature type="domain" description="Paraneoplastic antigen Ma-like C-terminal" evidence="2">
    <location>
        <begin position="154"/>
        <end position="240"/>
    </location>
</feature>
<comment type="caution">
    <text evidence="3">The sequence shown here is derived from an EMBL/GenBank/DDBJ whole genome shotgun (WGS) entry which is preliminary data.</text>
</comment>
<dbReference type="Proteomes" id="UP000828390">
    <property type="component" value="Unassembled WGS sequence"/>
</dbReference>
<gene>
    <name evidence="3" type="ORF">DPMN_016377</name>
</gene>
<reference evidence="3" key="2">
    <citation type="submission" date="2020-11" db="EMBL/GenBank/DDBJ databases">
        <authorList>
            <person name="McCartney M.A."/>
            <person name="Auch B."/>
            <person name="Kono T."/>
            <person name="Mallez S."/>
            <person name="Becker A."/>
            <person name="Gohl D.M."/>
            <person name="Silverstein K.A.T."/>
            <person name="Koren S."/>
            <person name="Bechman K.B."/>
            <person name="Herman A."/>
            <person name="Abrahante J.E."/>
            <person name="Garbe J."/>
        </authorList>
    </citation>
    <scope>NUCLEOTIDE SEQUENCE</scope>
    <source>
        <strain evidence="3">Duluth1</strain>
        <tissue evidence="3">Whole animal</tissue>
    </source>
</reference>
<evidence type="ECO:0000256" key="1">
    <source>
        <dbReference type="SAM" id="MobiDB-lite"/>
    </source>
</evidence>
<name>A0A9D4S754_DREPO</name>
<dbReference type="InterPro" id="IPR048270">
    <property type="entry name" value="PNMA_C"/>
</dbReference>
<proteinExistence type="predicted"/>